<dbReference type="InterPro" id="IPR011448">
    <property type="entry name" value="DUF1554"/>
</dbReference>
<evidence type="ECO:0000259" key="2">
    <source>
        <dbReference type="Pfam" id="PF07588"/>
    </source>
</evidence>
<dbReference type="Gene3D" id="3.10.100.10">
    <property type="entry name" value="Mannose-Binding Protein A, subunit A"/>
    <property type="match status" value="1"/>
</dbReference>
<accession>A0A0W0S6P5</accession>
<reference evidence="3 5" key="1">
    <citation type="submission" date="2015-11" db="EMBL/GenBank/DDBJ databases">
        <title>Genomic analysis of 38 Legionella species identifies large and diverse effector repertoires.</title>
        <authorList>
            <person name="Burstein D."/>
            <person name="Amaro F."/>
            <person name="Zusman T."/>
            <person name="Lifshitz Z."/>
            <person name="Cohen O."/>
            <person name="Gilbert J.A."/>
            <person name="Pupko T."/>
            <person name="Shuman H.A."/>
            <person name="Segal G."/>
        </authorList>
    </citation>
    <scope>NUCLEOTIDE SEQUENCE [LARGE SCALE GENOMIC DNA]</scope>
    <source>
        <strain evidence="3 5">ORW</strain>
    </source>
</reference>
<dbReference type="OrthoDB" id="5647333at2"/>
<dbReference type="Proteomes" id="UP000054921">
    <property type="component" value="Unassembled WGS sequence"/>
</dbReference>
<feature type="domain" description="DUF1554" evidence="2">
    <location>
        <begin position="139"/>
        <end position="300"/>
    </location>
</feature>
<evidence type="ECO:0000313" key="6">
    <source>
        <dbReference type="Proteomes" id="UP000277577"/>
    </source>
</evidence>
<dbReference type="EMBL" id="LNXW01000013">
    <property type="protein sequence ID" value="KTC79199.1"/>
    <property type="molecule type" value="Genomic_DNA"/>
</dbReference>
<name>A0A0W0S6P5_9GAMM</name>
<dbReference type="PATRIC" id="fig|28084.5.peg.1330"/>
<organism evidence="3 5">
    <name type="scientific">Legionella cherrii</name>
    <dbReference type="NCBI Taxonomy" id="28084"/>
    <lineage>
        <taxon>Bacteria</taxon>
        <taxon>Pseudomonadati</taxon>
        <taxon>Pseudomonadota</taxon>
        <taxon>Gammaproteobacteria</taxon>
        <taxon>Legionellales</taxon>
        <taxon>Legionellaceae</taxon>
        <taxon>Legionella</taxon>
    </lineage>
</organism>
<dbReference type="Proteomes" id="UP000277577">
    <property type="component" value="Chromosome"/>
</dbReference>
<reference evidence="4 6" key="2">
    <citation type="submission" date="2018-12" db="EMBL/GenBank/DDBJ databases">
        <authorList>
            <consortium name="Pathogen Informatics"/>
        </authorList>
    </citation>
    <scope>NUCLEOTIDE SEQUENCE [LARGE SCALE GENOMIC DNA]</scope>
    <source>
        <strain evidence="4 6">NCTC11976</strain>
    </source>
</reference>
<gene>
    <name evidence="3" type="ORF">Lche_1219</name>
    <name evidence="4" type="ORF">NCTC11976_01873</name>
</gene>
<evidence type="ECO:0000313" key="3">
    <source>
        <dbReference type="EMBL" id="KTC79199.1"/>
    </source>
</evidence>
<proteinExistence type="predicted"/>
<evidence type="ECO:0000313" key="4">
    <source>
        <dbReference type="EMBL" id="VEB36763.1"/>
    </source>
</evidence>
<dbReference type="AlphaFoldDB" id="A0A0W0S6P5"/>
<keyword evidence="6" id="KW-1185">Reference proteome</keyword>
<dbReference type="EMBL" id="LR134173">
    <property type="protein sequence ID" value="VEB36763.1"/>
    <property type="molecule type" value="Genomic_DNA"/>
</dbReference>
<dbReference type="RefSeq" id="WP_028381999.1">
    <property type="nucleotide sequence ID" value="NZ_CAAAIT010000002.1"/>
</dbReference>
<feature type="signal peptide" evidence="1">
    <location>
        <begin position="1"/>
        <end position="22"/>
    </location>
</feature>
<evidence type="ECO:0000256" key="1">
    <source>
        <dbReference type="SAM" id="SignalP"/>
    </source>
</evidence>
<feature type="chain" id="PRO_5030019454" evidence="1">
    <location>
        <begin position="23"/>
        <end position="353"/>
    </location>
</feature>
<dbReference type="Pfam" id="PF07588">
    <property type="entry name" value="DUF1554"/>
    <property type="match status" value="1"/>
</dbReference>
<keyword evidence="1" id="KW-0732">Signal</keyword>
<evidence type="ECO:0000313" key="5">
    <source>
        <dbReference type="Proteomes" id="UP000054921"/>
    </source>
</evidence>
<protein>
    <submittedName>
        <fullName evidence="3">Secreted protein</fullName>
    </submittedName>
</protein>
<sequence>MIKRILLVGMTLFFFSEQVALAKSNAFIPGSGQHFIAVIPPASSTLSITTTTPRKTYPTAGIKILTPGYRIVGKAPSPNGFVLFSVSDTTPAKITLDGPIGSINIRLCLNGTGKTYSCEEYAVSVFSSHVIFLTSRFQQTTGALGGIAGADAFCQNAALTSGNPALKGLSFKALLVTSTRSPCSIVNGRTGCGGVYANDWPLVPGSQYVYADGKTLFNTVNQNGVFDGSNSNLRDDNNEVAFGLFWTGIQSILSNTTATDIVAWAFADMNNTEDGNQYTANLATCNEFTDGTAATNGSLGLAGETSLVFGVVPGATWGNYLNFNDAQTGNLVNLFSSGISLPCNEMFSIVCVS</sequence>
<dbReference type="SUPFAM" id="SSF56436">
    <property type="entry name" value="C-type lectin-like"/>
    <property type="match status" value="1"/>
</dbReference>
<dbReference type="InterPro" id="IPR016187">
    <property type="entry name" value="CTDL_fold"/>
</dbReference>
<dbReference type="InterPro" id="IPR016186">
    <property type="entry name" value="C-type_lectin-like/link_sf"/>
</dbReference>